<dbReference type="VEuPathDB" id="FungiDB:FVEG_14867"/>
<gene>
    <name evidence="1" type="ORF">FVEG_14867</name>
</gene>
<organism evidence="1 2">
    <name type="scientific">Gibberella moniliformis (strain M3125 / FGSC 7600)</name>
    <name type="common">Maize ear and stalk rot fungus</name>
    <name type="synonym">Fusarium verticillioides</name>
    <dbReference type="NCBI Taxonomy" id="334819"/>
    <lineage>
        <taxon>Eukaryota</taxon>
        <taxon>Fungi</taxon>
        <taxon>Dikarya</taxon>
        <taxon>Ascomycota</taxon>
        <taxon>Pezizomycotina</taxon>
        <taxon>Sordariomycetes</taxon>
        <taxon>Hypocreomycetidae</taxon>
        <taxon>Hypocreales</taxon>
        <taxon>Nectriaceae</taxon>
        <taxon>Fusarium</taxon>
        <taxon>Fusarium fujikuroi species complex</taxon>
    </lineage>
</organism>
<dbReference type="Proteomes" id="UP000009096">
    <property type="component" value="Chromosome 6"/>
</dbReference>
<keyword evidence="2" id="KW-1185">Reference proteome</keyword>
<evidence type="ECO:0000313" key="2">
    <source>
        <dbReference type="Proteomes" id="UP000009096"/>
    </source>
</evidence>
<dbReference type="AlphaFoldDB" id="W7LFV2"/>
<dbReference type="EMBL" id="CM000583">
    <property type="protein sequence ID" value="EWG38313.1"/>
    <property type="molecule type" value="Genomic_DNA"/>
</dbReference>
<sequence length="139" mass="15835">MHARLEIWLESISWLSQFVKDMLTPEKLDQGHEWIQSIQAVNGLMDLAPAFDTDILYVENWTKVSMEEIDFAQEQHMFCEPLEVEALLFRNWSMIYTAKVANAGDANSLGYQVQVLVPKGRAADLINGIATDLQEGFDE</sequence>
<dbReference type="EMBL" id="DS022243">
    <property type="protein sequence ID" value="EWG38313.1"/>
    <property type="molecule type" value="Genomic_DNA"/>
</dbReference>
<dbReference type="RefSeq" id="XP_018744504.1">
    <property type="nucleotide sequence ID" value="XM_018903884.1"/>
</dbReference>
<reference evidence="1 2" key="1">
    <citation type="journal article" date="2010" name="Nature">
        <title>Comparative genomics reveals mobile pathogenicity chromosomes in Fusarium.</title>
        <authorList>
            <person name="Ma L.J."/>
            <person name="van der Does H.C."/>
            <person name="Borkovich K.A."/>
            <person name="Coleman J.J."/>
            <person name="Daboussi M.J."/>
            <person name="Di Pietro A."/>
            <person name="Dufresne M."/>
            <person name="Freitag M."/>
            <person name="Grabherr M."/>
            <person name="Henrissat B."/>
            <person name="Houterman P.M."/>
            <person name="Kang S."/>
            <person name="Shim W.B."/>
            <person name="Woloshuk C."/>
            <person name="Xie X."/>
            <person name="Xu J.R."/>
            <person name="Antoniw J."/>
            <person name="Baker S.E."/>
            <person name="Bluhm B.H."/>
            <person name="Breakspear A."/>
            <person name="Brown D.W."/>
            <person name="Butchko R.A."/>
            <person name="Chapman S."/>
            <person name="Coulson R."/>
            <person name="Coutinho P.M."/>
            <person name="Danchin E.G."/>
            <person name="Diener A."/>
            <person name="Gale L.R."/>
            <person name="Gardiner D.M."/>
            <person name="Goff S."/>
            <person name="Hammond-Kosack K.E."/>
            <person name="Hilburn K."/>
            <person name="Hua-Van A."/>
            <person name="Jonkers W."/>
            <person name="Kazan K."/>
            <person name="Kodira C.D."/>
            <person name="Koehrsen M."/>
            <person name="Kumar L."/>
            <person name="Lee Y.H."/>
            <person name="Li L."/>
            <person name="Manners J.M."/>
            <person name="Miranda-Saavedra D."/>
            <person name="Mukherjee M."/>
            <person name="Park G."/>
            <person name="Park J."/>
            <person name="Park S.Y."/>
            <person name="Proctor R.H."/>
            <person name="Regev A."/>
            <person name="Ruiz-Roldan M.C."/>
            <person name="Sain D."/>
            <person name="Sakthikumar S."/>
            <person name="Sykes S."/>
            <person name="Schwartz D.C."/>
            <person name="Turgeon B.G."/>
            <person name="Wapinski I."/>
            <person name="Yoder O."/>
            <person name="Young S."/>
            <person name="Zeng Q."/>
            <person name="Zhou S."/>
            <person name="Galagan J."/>
            <person name="Cuomo C.A."/>
            <person name="Kistler H.C."/>
            <person name="Rep M."/>
        </authorList>
    </citation>
    <scope>NUCLEOTIDE SEQUENCE [LARGE SCALE GENOMIC DNA]</scope>
    <source>
        <strain evidence="2">M3125 / FGSC 7600</strain>
    </source>
</reference>
<accession>W7LFV2</accession>
<protein>
    <submittedName>
        <fullName evidence="1">Uncharacterized protein</fullName>
    </submittedName>
</protein>
<dbReference type="KEGG" id="fvr:FVEG_14867"/>
<proteinExistence type="predicted"/>
<evidence type="ECO:0000313" key="1">
    <source>
        <dbReference type="EMBL" id="EWG38313.1"/>
    </source>
</evidence>
<name>W7LFV2_GIBM7</name>
<dbReference type="OrthoDB" id="655030at2759"/>
<dbReference type="GeneID" id="30071743"/>